<feature type="compositionally biased region" description="Basic and acidic residues" evidence="3">
    <location>
        <begin position="163"/>
        <end position="175"/>
    </location>
</feature>
<protein>
    <submittedName>
        <fullName evidence="5">GNAT family N-acetyltransferase</fullName>
    </submittedName>
</protein>
<keyword evidence="2" id="KW-0012">Acyltransferase</keyword>
<evidence type="ECO:0000256" key="3">
    <source>
        <dbReference type="SAM" id="MobiDB-lite"/>
    </source>
</evidence>
<organism evidence="5 6">
    <name type="scientific">Streptomyces cavourensis</name>
    <dbReference type="NCBI Taxonomy" id="67258"/>
    <lineage>
        <taxon>Bacteria</taxon>
        <taxon>Bacillati</taxon>
        <taxon>Actinomycetota</taxon>
        <taxon>Actinomycetes</taxon>
        <taxon>Kitasatosporales</taxon>
        <taxon>Streptomycetaceae</taxon>
        <taxon>Streptomyces</taxon>
    </lineage>
</organism>
<keyword evidence="1" id="KW-0808">Transferase</keyword>
<evidence type="ECO:0000259" key="4">
    <source>
        <dbReference type="PROSITE" id="PS51186"/>
    </source>
</evidence>
<feature type="region of interest" description="Disordered" evidence="3">
    <location>
        <begin position="163"/>
        <end position="194"/>
    </location>
</feature>
<dbReference type="SUPFAM" id="SSF55729">
    <property type="entry name" value="Acyl-CoA N-acyltransferases (Nat)"/>
    <property type="match status" value="1"/>
</dbReference>
<dbReference type="AlphaFoldDB" id="A0AAD0Q599"/>
<dbReference type="InterPro" id="IPR000182">
    <property type="entry name" value="GNAT_dom"/>
</dbReference>
<dbReference type="InterPro" id="IPR016181">
    <property type="entry name" value="Acyl_CoA_acyltransferase"/>
</dbReference>
<dbReference type="RefSeq" id="WP_114931843.1">
    <property type="nucleotide sequence ID" value="NZ_CP030930.1"/>
</dbReference>
<name>A0AAD0Q599_9ACTN</name>
<evidence type="ECO:0000256" key="2">
    <source>
        <dbReference type="ARBA" id="ARBA00023315"/>
    </source>
</evidence>
<dbReference type="Gene3D" id="3.40.630.30">
    <property type="match status" value="1"/>
</dbReference>
<dbReference type="PANTHER" id="PTHR43877">
    <property type="entry name" value="AMINOALKYLPHOSPHONATE N-ACETYLTRANSFERASE-RELATED-RELATED"/>
    <property type="match status" value="1"/>
</dbReference>
<dbReference type="EMBL" id="CP030930">
    <property type="protein sequence ID" value="AXI72513.1"/>
    <property type="molecule type" value="Genomic_DNA"/>
</dbReference>
<dbReference type="Proteomes" id="UP000253779">
    <property type="component" value="Chromosome"/>
</dbReference>
<dbReference type="InterPro" id="IPR050832">
    <property type="entry name" value="Bact_Acetyltransf"/>
</dbReference>
<evidence type="ECO:0000313" key="6">
    <source>
        <dbReference type="Proteomes" id="UP000253779"/>
    </source>
</evidence>
<proteinExistence type="predicted"/>
<dbReference type="CDD" id="cd04301">
    <property type="entry name" value="NAT_SF"/>
    <property type="match status" value="1"/>
</dbReference>
<reference evidence="5 6" key="1">
    <citation type="submission" date="2018-07" db="EMBL/GenBank/DDBJ databases">
        <title>Complete genome sequence of soil actinomycete Streptomyces cavourensis tj430.</title>
        <authorList>
            <person name="Wang P."/>
            <person name="Huang Y."/>
        </authorList>
    </citation>
    <scope>NUCLEOTIDE SEQUENCE [LARGE SCALE GENOMIC DNA]</scope>
    <source>
        <strain evidence="5 6">TJ430</strain>
    </source>
</reference>
<evidence type="ECO:0000313" key="5">
    <source>
        <dbReference type="EMBL" id="AXI72513.1"/>
    </source>
</evidence>
<evidence type="ECO:0000256" key="1">
    <source>
        <dbReference type="ARBA" id="ARBA00022679"/>
    </source>
</evidence>
<dbReference type="GO" id="GO:0016747">
    <property type="term" value="F:acyltransferase activity, transferring groups other than amino-acyl groups"/>
    <property type="evidence" value="ECO:0007669"/>
    <property type="project" value="InterPro"/>
</dbReference>
<dbReference type="Pfam" id="PF00583">
    <property type="entry name" value="Acetyltransf_1"/>
    <property type="match status" value="1"/>
</dbReference>
<dbReference type="PANTHER" id="PTHR43877:SF2">
    <property type="entry name" value="AMINOALKYLPHOSPHONATE N-ACETYLTRANSFERASE-RELATED"/>
    <property type="match status" value="1"/>
</dbReference>
<feature type="domain" description="N-acetyltransferase" evidence="4">
    <location>
        <begin position="26"/>
        <end position="184"/>
    </location>
</feature>
<sequence length="194" mass="20439">MDLTRTDPEAADSVPADPLPADLVLTDLGPGDPRMAADVAPLIRALRPRLSADAFTAFAEEGHAQGLRFTVAYDTATGRALGAATHRVLATSRGRLLFVDDLVTAAGSRGRGIGARLMAELERRGRAEGCTRLELDSGTTNVDAHRFYHAHRLTVAAFHFGRELEPDPGEGRSGTDGDSGTDADPGRGRGPAGR</sequence>
<gene>
    <name evidence="5" type="ORF">DTW94_15435</name>
</gene>
<accession>A0AAD0Q599</accession>
<dbReference type="PROSITE" id="PS51186">
    <property type="entry name" value="GNAT"/>
    <property type="match status" value="1"/>
</dbReference>